<accession>A0A9P6M5A2</accession>
<feature type="transmembrane region" description="Helical" evidence="2">
    <location>
        <begin position="384"/>
        <end position="405"/>
    </location>
</feature>
<dbReference type="EMBL" id="JAAAHY010000179">
    <property type="protein sequence ID" value="KAF9966194.1"/>
    <property type="molecule type" value="Genomic_DNA"/>
</dbReference>
<feature type="transmembrane region" description="Helical" evidence="2">
    <location>
        <begin position="298"/>
        <end position="325"/>
    </location>
</feature>
<feature type="transmembrane region" description="Helical" evidence="2">
    <location>
        <begin position="171"/>
        <end position="192"/>
    </location>
</feature>
<keyword evidence="2" id="KW-0812">Transmembrane</keyword>
<evidence type="ECO:0000256" key="1">
    <source>
        <dbReference type="SAM" id="MobiDB-lite"/>
    </source>
</evidence>
<gene>
    <name evidence="3" type="ORF">BGZ70_003049</name>
</gene>
<evidence type="ECO:0000256" key="2">
    <source>
        <dbReference type="SAM" id="Phobius"/>
    </source>
</evidence>
<organism evidence="3 4">
    <name type="scientific">Mortierella alpina</name>
    <name type="common">Oleaginous fungus</name>
    <name type="synonym">Mortierella renispora</name>
    <dbReference type="NCBI Taxonomy" id="64518"/>
    <lineage>
        <taxon>Eukaryota</taxon>
        <taxon>Fungi</taxon>
        <taxon>Fungi incertae sedis</taxon>
        <taxon>Mucoromycota</taxon>
        <taxon>Mortierellomycotina</taxon>
        <taxon>Mortierellomycetes</taxon>
        <taxon>Mortierellales</taxon>
        <taxon>Mortierellaceae</taxon>
        <taxon>Mortierella</taxon>
    </lineage>
</organism>
<comment type="caution">
    <text evidence="3">The sequence shown here is derived from an EMBL/GenBank/DDBJ whole genome shotgun (WGS) entry which is preliminary data.</text>
</comment>
<feature type="transmembrane region" description="Helical" evidence="2">
    <location>
        <begin position="250"/>
        <end position="270"/>
    </location>
</feature>
<feature type="region of interest" description="Disordered" evidence="1">
    <location>
        <begin position="108"/>
        <end position="145"/>
    </location>
</feature>
<reference evidence="3" key="1">
    <citation type="journal article" date="2020" name="Fungal Divers.">
        <title>Resolving the Mortierellaceae phylogeny through synthesis of multi-gene phylogenetics and phylogenomics.</title>
        <authorList>
            <person name="Vandepol N."/>
            <person name="Liber J."/>
            <person name="Desiro A."/>
            <person name="Na H."/>
            <person name="Kennedy M."/>
            <person name="Barry K."/>
            <person name="Grigoriev I.V."/>
            <person name="Miller A.N."/>
            <person name="O'Donnell K."/>
            <person name="Stajich J.E."/>
            <person name="Bonito G."/>
        </authorList>
    </citation>
    <scope>NUCLEOTIDE SEQUENCE</scope>
    <source>
        <strain evidence="3">CK1249</strain>
    </source>
</reference>
<feature type="transmembrane region" description="Helical" evidence="2">
    <location>
        <begin position="351"/>
        <end position="372"/>
    </location>
</feature>
<dbReference type="PANTHER" id="PTHR34391:SF1">
    <property type="entry name" value="UPF0658 GOLGI APPARATUS MEMBRANE PROTEIN C1952.10C-RELATED"/>
    <property type="match status" value="1"/>
</dbReference>
<keyword evidence="2" id="KW-1133">Transmembrane helix</keyword>
<dbReference type="InterPro" id="IPR040410">
    <property type="entry name" value="UPF0658_Golgi"/>
</dbReference>
<name>A0A9P6M5A2_MORAP</name>
<protein>
    <submittedName>
        <fullName evidence="3">Uncharacterized protein</fullName>
    </submittedName>
</protein>
<dbReference type="GO" id="GO:0005794">
    <property type="term" value="C:Golgi apparatus"/>
    <property type="evidence" value="ECO:0007669"/>
    <property type="project" value="TreeGrafter"/>
</dbReference>
<dbReference type="AlphaFoldDB" id="A0A9P6M5A2"/>
<feature type="non-terminal residue" evidence="3">
    <location>
        <position position="505"/>
    </location>
</feature>
<feature type="compositionally biased region" description="Polar residues" evidence="1">
    <location>
        <begin position="9"/>
        <end position="20"/>
    </location>
</feature>
<feature type="transmembrane region" description="Helical" evidence="2">
    <location>
        <begin position="412"/>
        <end position="429"/>
    </location>
</feature>
<feature type="region of interest" description="Disordered" evidence="1">
    <location>
        <begin position="1"/>
        <end position="73"/>
    </location>
</feature>
<dbReference type="OrthoDB" id="2448307at2759"/>
<proteinExistence type="predicted"/>
<dbReference type="PANTHER" id="PTHR34391">
    <property type="entry name" value="UPF0658 GOLGI APPARATUS MEMBRANE PROTEIN C1952.10C-RELATED"/>
    <property type="match status" value="1"/>
</dbReference>
<sequence>QLSLVPGQQYDQGQSSNMRQQLHHGQEQGHPLQSNYDDPSRYPSTPQDSQSSNHMYNTHPNGYDNTNHNGQYYASPNQLEQLQLQKQHQQRLEENIQAEDTLRMQQHRVARPNAAASVQDSRVSENKPPNYYAYPPQPNASSTSLDQTEDLSFKAHFSKLFRFPCSTYGKALMLVIALEALLVIIIQTVIVVKYFDALRDTPIIDDSSDPQPPHLDKGNTSRSIPAYLIVFVFAQLFQLVLAWDAVRAQNTIEIIGIVIFNTCCFAYAIFEISQNNRSLTYSAKFFVPAGSALELIDALLPFLIVVIVVIGLTQCIVTWLAYQLFQEFGWKIYKKIGADPNMKKMYRAYQIYLVLIKVDLFFFVGFSIQFIYLTLFKRSADPEYWITIMVLPLTIVILYIAVYAVRHESRKWMITFLVAMHCGVLYFVFKVVRMYVGDRVQNYEGVRNFLMLFATLCLMTILATIANAAVCYRNFGKGLKAHLLKESRGSGAATSSTSGRVLEID</sequence>
<feature type="transmembrane region" description="Helical" evidence="2">
    <location>
        <begin position="224"/>
        <end position="243"/>
    </location>
</feature>
<keyword evidence="4" id="KW-1185">Reference proteome</keyword>
<feature type="transmembrane region" description="Helical" evidence="2">
    <location>
        <begin position="449"/>
        <end position="472"/>
    </location>
</feature>
<evidence type="ECO:0000313" key="3">
    <source>
        <dbReference type="EMBL" id="KAF9966194.1"/>
    </source>
</evidence>
<dbReference type="Proteomes" id="UP000738359">
    <property type="component" value="Unassembled WGS sequence"/>
</dbReference>
<keyword evidence="2" id="KW-0472">Membrane</keyword>
<evidence type="ECO:0000313" key="4">
    <source>
        <dbReference type="Proteomes" id="UP000738359"/>
    </source>
</evidence>
<feature type="compositionally biased region" description="Polar residues" evidence="1">
    <location>
        <begin position="31"/>
        <end position="73"/>
    </location>
</feature>